<gene>
    <name evidence="14" type="ORF">OXX778_LOCUS11337</name>
</gene>
<dbReference type="AlphaFoldDB" id="A0A813ZLU4"/>
<evidence type="ECO:0000256" key="9">
    <source>
        <dbReference type="ARBA" id="ARBA00030110"/>
    </source>
</evidence>
<evidence type="ECO:0000256" key="11">
    <source>
        <dbReference type="PROSITE-ProRule" id="PRU00175"/>
    </source>
</evidence>
<comment type="subcellular location">
    <subcellularLocation>
        <location evidence="1">Endomembrane system</location>
        <topology evidence="1">Multi-pass membrane protein</topology>
    </subcellularLocation>
</comment>
<evidence type="ECO:0000259" key="13">
    <source>
        <dbReference type="PROSITE" id="PS50089"/>
    </source>
</evidence>
<evidence type="ECO:0000256" key="3">
    <source>
        <dbReference type="ARBA" id="ARBA00022692"/>
    </source>
</evidence>
<dbReference type="InterPro" id="IPR038896">
    <property type="entry name" value="RNF170"/>
</dbReference>
<evidence type="ECO:0000256" key="10">
    <source>
        <dbReference type="ARBA" id="ARBA00031107"/>
    </source>
</evidence>
<keyword evidence="6" id="KW-0862">Zinc</keyword>
<evidence type="ECO:0000313" key="15">
    <source>
        <dbReference type="Proteomes" id="UP000663879"/>
    </source>
</evidence>
<dbReference type="Proteomes" id="UP000663879">
    <property type="component" value="Unassembled WGS sequence"/>
</dbReference>
<dbReference type="SMART" id="SM00184">
    <property type="entry name" value="RING"/>
    <property type="match status" value="1"/>
</dbReference>
<evidence type="ECO:0000256" key="12">
    <source>
        <dbReference type="SAM" id="Phobius"/>
    </source>
</evidence>
<name>A0A813ZLU4_9BILA</name>
<dbReference type="GO" id="GO:0012505">
    <property type="term" value="C:endomembrane system"/>
    <property type="evidence" value="ECO:0007669"/>
    <property type="project" value="UniProtKB-SubCell"/>
</dbReference>
<keyword evidence="4" id="KW-0479">Metal-binding</keyword>
<organism evidence="14 15">
    <name type="scientific">Brachionus calyciflorus</name>
    <dbReference type="NCBI Taxonomy" id="104777"/>
    <lineage>
        <taxon>Eukaryota</taxon>
        <taxon>Metazoa</taxon>
        <taxon>Spiralia</taxon>
        <taxon>Gnathifera</taxon>
        <taxon>Rotifera</taxon>
        <taxon>Eurotatoria</taxon>
        <taxon>Monogononta</taxon>
        <taxon>Pseudotrocha</taxon>
        <taxon>Ploima</taxon>
        <taxon>Brachionidae</taxon>
        <taxon>Brachionus</taxon>
    </lineage>
</organism>
<comment type="caution">
    <text evidence="14">The sequence shown here is derived from an EMBL/GenBank/DDBJ whole genome shotgun (WGS) entry which is preliminary data.</text>
</comment>
<dbReference type="InterPro" id="IPR013083">
    <property type="entry name" value="Znf_RING/FYVE/PHD"/>
</dbReference>
<dbReference type="GO" id="GO:0008270">
    <property type="term" value="F:zinc ion binding"/>
    <property type="evidence" value="ECO:0007669"/>
    <property type="project" value="UniProtKB-KW"/>
</dbReference>
<sequence>MLIEGIDDSVILVTLILGVFITYLMFKYLKNSLLTVGQLDPRLHQDSINDVNQTRERLMNNRRNREETQEGQNTAINCPICLANSNFPIETNCGHKFCADCIVQYWSHSSTTAYRMNCPMCRQQVNYLLRLYTREEQERNRDLNGETFAQIANYNRRFGGEPRDLLDYIYDIPILFRHLLNELFSFDGLSIWYRVRIMFFIMVAFCYFLSPLDIIPEALFGIFGLIDDLFVVFIIVIYVCTIYRQLITNRG</sequence>
<evidence type="ECO:0000256" key="1">
    <source>
        <dbReference type="ARBA" id="ARBA00004127"/>
    </source>
</evidence>
<feature type="transmembrane region" description="Helical" evidence="12">
    <location>
        <begin position="191"/>
        <end position="210"/>
    </location>
</feature>
<keyword evidence="5 11" id="KW-0863">Zinc-finger</keyword>
<keyword evidence="8 12" id="KW-0472">Membrane</keyword>
<feature type="domain" description="RING-type" evidence="13">
    <location>
        <begin position="78"/>
        <end position="122"/>
    </location>
</feature>
<dbReference type="InterPro" id="IPR010652">
    <property type="entry name" value="DUF1232"/>
</dbReference>
<proteinExistence type="predicted"/>
<evidence type="ECO:0000256" key="5">
    <source>
        <dbReference type="ARBA" id="ARBA00022771"/>
    </source>
</evidence>
<keyword evidence="7 12" id="KW-1133">Transmembrane helix</keyword>
<dbReference type="EMBL" id="CAJNOC010001908">
    <property type="protein sequence ID" value="CAF0899757.1"/>
    <property type="molecule type" value="Genomic_DNA"/>
</dbReference>
<dbReference type="PROSITE" id="PS00518">
    <property type="entry name" value="ZF_RING_1"/>
    <property type="match status" value="1"/>
</dbReference>
<dbReference type="Pfam" id="PF06803">
    <property type="entry name" value="DUF1232"/>
    <property type="match status" value="1"/>
</dbReference>
<evidence type="ECO:0000256" key="4">
    <source>
        <dbReference type="ARBA" id="ARBA00022723"/>
    </source>
</evidence>
<dbReference type="OrthoDB" id="9049620at2759"/>
<evidence type="ECO:0000256" key="8">
    <source>
        <dbReference type="ARBA" id="ARBA00023136"/>
    </source>
</evidence>
<dbReference type="InterPro" id="IPR017907">
    <property type="entry name" value="Znf_RING_CS"/>
</dbReference>
<dbReference type="SUPFAM" id="SSF57850">
    <property type="entry name" value="RING/U-box"/>
    <property type="match status" value="1"/>
</dbReference>
<dbReference type="CDD" id="cd16553">
    <property type="entry name" value="RING-HC_RNF170"/>
    <property type="match status" value="1"/>
</dbReference>
<dbReference type="Gene3D" id="3.30.40.10">
    <property type="entry name" value="Zinc/RING finger domain, C3HC4 (zinc finger)"/>
    <property type="match status" value="1"/>
</dbReference>
<evidence type="ECO:0000256" key="7">
    <source>
        <dbReference type="ARBA" id="ARBA00022989"/>
    </source>
</evidence>
<dbReference type="InterPro" id="IPR001841">
    <property type="entry name" value="Znf_RING"/>
</dbReference>
<dbReference type="PANTHER" id="PTHR22894:SF5">
    <property type="entry name" value="RING-TYPE DOMAIN-CONTAINING PROTEIN"/>
    <property type="match status" value="1"/>
</dbReference>
<feature type="transmembrane region" description="Helical" evidence="12">
    <location>
        <begin position="6"/>
        <end position="26"/>
    </location>
</feature>
<feature type="transmembrane region" description="Helical" evidence="12">
    <location>
        <begin position="222"/>
        <end position="243"/>
    </location>
</feature>
<dbReference type="Pfam" id="PF15227">
    <property type="entry name" value="zf-C3HC4_4"/>
    <property type="match status" value="1"/>
</dbReference>
<keyword evidence="15" id="KW-1185">Reference proteome</keyword>
<evidence type="ECO:0000256" key="6">
    <source>
        <dbReference type="ARBA" id="ARBA00022833"/>
    </source>
</evidence>
<keyword evidence="3 12" id="KW-0812">Transmembrane</keyword>
<accession>A0A813ZLU4</accession>
<evidence type="ECO:0000313" key="14">
    <source>
        <dbReference type="EMBL" id="CAF0899757.1"/>
    </source>
</evidence>
<dbReference type="PANTHER" id="PTHR22894">
    <property type="entry name" value="RING-TYPE DOMAIN-CONTAINING PROTEIN"/>
    <property type="match status" value="1"/>
</dbReference>
<evidence type="ECO:0000256" key="2">
    <source>
        <dbReference type="ARBA" id="ARBA00014068"/>
    </source>
</evidence>
<protein>
    <recommendedName>
        <fullName evidence="2">E3 ubiquitin-protein ligase RNF170</fullName>
    </recommendedName>
    <alternativeName>
        <fullName evidence="10">RING finger protein 170</fullName>
    </alternativeName>
    <alternativeName>
        <fullName evidence="9">RING-type E3 ubiquitin transferase RNF170</fullName>
    </alternativeName>
</protein>
<dbReference type="PROSITE" id="PS50089">
    <property type="entry name" value="ZF_RING_2"/>
    <property type="match status" value="1"/>
</dbReference>
<reference evidence="14" key="1">
    <citation type="submission" date="2021-02" db="EMBL/GenBank/DDBJ databases">
        <authorList>
            <person name="Nowell W R."/>
        </authorList>
    </citation>
    <scope>NUCLEOTIDE SEQUENCE</scope>
    <source>
        <strain evidence="14">Ploen Becks lab</strain>
    </source>
</reference>
<dbReference type="GO" id="GO:0061630">
    <property type="term" value="F:ubiquitin protein ligase activity"/>
    <property type="evidence" value="ECO:0007669"/>
    <property type="project" value="InterPro"/>
</dbReference>